<keyword evidence="1" id="KW-0812">Transmembrane</keyword>
<accession>A0A0R0M5L9</accession>
<keyword evidence="1" id="KW-1133">Transmembrane helix</keyword>
<dbReference type="Pfam" id="PF10104">
    <property type="entry name" value="Brr6_like_C_C"/>
    <property type="match status" value="1"/>
</dbReference>
<proteinExistence type="predicted"/>
<keyword evidence="1" id="KW-0472">Membrane</keyword>
<name>A0A0R0M5L9_9MICR</name>
<dbReference type="PANTHER" id="PTHR28136">
    <property type="entry name" value="NUCLEUS EXPORT PROTEIN BRR6"/>
    <property type="match status" value="1"/>
</dbReference>
<dbReference type="GO" id="GO:0006998">
    <property type="term" value="P:nuclear envelope organization"/>
    <property type="evidence" value="ECO:0007669"/>
    <property type="project" value="InterPro"/>
</dbReference>
<evidence type="ECO:0000313" key="3">
    <source>
        <dbReference type="EMBL" id="KRH93707.1"/>
    </source>
</evidence>
<dbReference type="VEuPathDB" id="MicrosporidiaDB:M153_633000563"/>
<feature type="domain" description="Brl1/Brr6" evidence="2">
    <location>
        <begin position="56"/>
        <end position="181"/>
    </location>
</feature>
<evidence type="ECO:0000256" key="1">
    <source>
        <dbReference type="SAM" id="Phobius"/>
    </source>
</evidence>
<dbReference type="GO" id="GO:0031965">
    <property type="term" value="C:nuclear membrane"/>
    <property type="evidence" value="ECO:0007669"/>
    <property type="project" value="InterPro"/>
</dbReference>
<dbReference type="GO" id="GO:0055088">
    <property type="term" value="P:lipid homeostasis"/>
    <property type="evidence" value="ECO:0007669"/>
    <property type="project" value="InterPro"/>
</dbReference>
<gene>
    <name evidence="3" type="ORF">M153_633000563</name>
</gene>
<protein>
    <submittedName>
        <fullName evidence="3">Putative membrane protein</fullName>
    </submittedName>
</protein>
<dbReference type="Proteomes" id="UP000051530">
    <property type="component" value="Unassembled WGS sequence"/>
</dbReference>
<dbReference type="SMART" id="SM01042">
    <property type="entry name" value="Brr6_like_C_C"/>
    <property type="match status" value="1"/>
</dbReference>
<organism evidence="3 4">
    <name type="scientific">Pseudoloma neurophilia</name>
    <dbReference type="NCBI Taxonomy" id="146866"/>
    <lineage>
        <taxon>Eukaryota</taxon>
        <taxon>Fungi</taxon>
        <taxon>Fungi incertae sedis</taxon>
        <taxon>Microsporidia</taxon>
        <taxon>Pseudoloma</taxon>
    </lineage>
</organism>
<reference evidence="3 4" key="1">
    <citation type="submission" date="2015-07" db="EMBL/GenBank/DDBJ databases">
        <title>The genome of Pseudoloma neurophilia, a relevant intracellular parasite of the zebrafish.</title>
        <authorList>
            <person name="Ndikumana S."/>
            <person name="Pelin A."/>
            <person name="Sanders J."/>
            <person name="Corradi N."/>
        </authorList>
    </citation>
    <scope>NUCLEOTIDE SEQUENCE [LARGE SCALE GENOMIC DNA]</scope>
    <source>
        <strain evidence="3 4">MK1</strain>
    </source>
</reference>
<comment type="caution">
    <text evidence="3">The sequence shown here is derived from an EMBL/GenBank/DDBJ whole genome shotgun (WGS) entry which is preliminary data.</text>
</comment>
<dbReference type="InterPro" id="IPR018767">
    <property type="entry name" value="Brl1/Brr6_dom"/>
</dbReference>
<feature type="transmembrane region" description="Helical" evidence="1">
    <location>
        <begin position="56"/>
        <end position="81"/>
    </location>
</feature>
<dbReference type="OrthoDB" id="5961at2759"/>
<feature type="transmembrane region" description="Helical" evidence="1">
    <location>
        <begin position="163"/>
        <end position="180"/>
    </location>
</feature>
<dbReference type="PANTHER" id="PTHR28136:SF1">
    <property type="entry name" value="NUCLEUS EXPORT PROTEIN BRL1"/>
    <property type="match status" value="1"/>
</dbReference>
<dbReference type="EMBL" id="LGUB01000242">
    <property type="protein sequence ID" value="KRH93707.1"/>
    <property type="molecule type" value="Genomic_DNA"/>
</dbReference>
<evidence type="ECO:0000259" key="2">
    <source>
        <dbReference type="SMART" id="SM01042"/>
    </source>
</evidence>
<dbReference type="InterPro" id="IPR040202">
    <property type="entry name" value="Brl1/Brr6"/>
</dbReference>
<evidence type="ECO:0000313" key="4">
    <source>
        <dbReference type="Proteomes" id="UP000051530"/>
    </source>
</evidence>
<sequence length="185" mass="22493">MYDRFERDNFHSKLPKTWKIPNKTSTSLVKYEKLSDVSNIIQKKRRWLDYFTMDKITTLTFFLLRMFFIGISVYISLQIFFTIRNDIRIRVDEEFSKLSYLIEESKYKFLINKCGIVDIPGMRRDCMEWKKNMKKTRSDIQVMGLVMDCFGHIIDRFLEQISWKFFITISCILLIYILFYRRACN</sequence>
<dbReference type="AlphaFoldDB" id="A0A0R0M5L9"/>
<keyword evidence="4" id="KW-1185">Reference proteome</keyword>